<dbReference type="Proteomes" id="UP000002207">
    <property type="component" value="Chromosome"/>
</dbReference>
<protein>
    <submittedName>
        <fullName evidence="1">Uncharacterized protein</fullName>
    </submittedName>
</protein>
<dbReference type="AlphaFoldDB" id="C1F5N8"/>
<keyword evidence="2" id="KW-1185">Reference proteome</keyword>
<gene>
    <name evidence="1" type="ordered locus">ACP_3217</name>
</gene>
<dbReference type="EMBL" id="CP001472">
    <property type="protein sequence ID" value="ACO31577.1"/>
    <property type="molecule type" value="Genomic_DNA"/>
</dbReference>
<dbReference type="HOGENOM" id="CLU_1648433_0_0_0"/>
<evidence type="ECO:0000313" key="1">
    <source>
        <dbReference type="EMBL" id="ACO31577.1"/>
    </source>
</evidence>
<proteinExistence type="predicted"/>
<sequence>MLSLRIPPLRMIWLNAKIGHQNLLACWFVAAALRLDGHEHLVEPRQRLRVVEVQYPALLLSILGEQSQAHLRLVVAAAPGLERNQLIAPNMFVQVVAVEHKRGVLRVENSPERLGGFAVVFHIVDVRDVEIPRSNQIANLPVMGEELLIERQQPVLLIQR</sequence>
<evidence type="ECO:0000313" key="2">
    <source>
        <dbReference type="Proteomes" id="UP000002207"/>
    </source>
</evidence>
<name>C1F5N8_ACIC5</name>
<dbReference type="KEGG" id="aca:ACP_3217"/>
<dbReference type="InParanoid" id="C1F5N8"/>
<organism evidence="1 2">
    <name type="scientific">Acidobacterium capsulatum (strain ATCC 51196 / DSM 11244 / BCRC 80197 / JCM 7670 / NBRC 15755 / NCIMB 13165 / 161)</name>
    <dbReference type="NCBI Taxonomy" id="240015"/>
    <lineage>
        <taxon>Bacteria</taxon>
        <taxon>Pseudomonadati</taxon>
        <taxon>Acidobacteriota</taxon>
        <taxon>Terriglobia</taxon>
        <taxon>Terriglobales</taxon>
        <taxon>Acidobacteriaceae</taxon>
        <taxon>Acidobacterium</taxon>
    </lineage>
</organism>
<accession>C1F5N8</accession>
<reference evidence="1 2" key="1">
    <citation type="journal article" date="2009" name="Appl. Environ. Microbiol.">
        <title>Three genomes from the phylum Acidobacteria provide insight into the lifestyles of these microorganisms in soils.</title>
        <authorList>
            <person name="Ward N.L."/>
            <person name="Challacombe J.F."/>
            <person name="Janssen P.H."/>
            <person name="Henrissat B."/>
            <person name="Coutinho P.M."/>
            <person name="Wu M."/>
            <person name="Xie G."/>
            <person name="Haft D.H."/>
            <person name="Sait M."/>
            <person name="Badger J."/>
            <person name="Barabote R.D."/>
            <person name="Bradley B."/>
            <person name="Brettin T.S."/>
            <person name="Brinkac L.M."/>
            <person name="Bruce D."/>
            <person name="Creasy T."/>
            <person name="Daugherty S.C."/>
            <person name="Davidsen T.M."/>
            <person name="DeBoy R.T."/>
            <person name="Detter J.C."/>
            <person name="Dodson R.J."/>
            <person name="Durkin A.S."/>
            <person name="Ganapathy A."/>
            <person name="Gwinn-Giglio M."/>
            <person name="Han C.S."/>
            <person name="Khouri H."/>
            <person name="Kiss H."/>
            <person name="Kothari S.P."/>
            <person name="Madupu R."/>
            <person name="Nelson K.E."/>
            <person name="Nelson W.C."/>
            <person name="Paulsen I."/>
            <person name="Penn K."/>
            <person name="Ren Q."/>
            <person name="Rosovitz M.J."/>
            <person name="Selengut J.D."/>
            <person name="Shrivastava S."/>
            <person name="Sullivan S.A."/>
            <person name="Tapia R."/>
            <person name="Thompson L.S."/>
            <person name="Watkins K.L."/>
            <person name="Yang Q."/>
            <person name="Yu C."/>
            <person name="Zafar N."/>
            <person name="Zhou L."/>
            <person name="Kuske C.R."/>
        </authorList>
    </citation>
    <scope>NUCLEOTIDE SEQUENCE [LARGE SCALE GENOMIC DNA]</scope>
    <source>
        <strain evidence="2">ATCC 51196 / DSM 11244 / BCRC 80197 / JCM 7670 / NBRC 15755 / NCIMB 13165 / 161</strain>
    </source>
</reference>